<proteinExistence type="predicted"/>
<dbReference type="EMBL" id="VISQ01000001">
    <property type="protein sequence ID" value="TVZ70138.1"/>
    <property type="molecule type" value="Genomic_DNA"/>
</dbReference>
<evidence type="ECO:0000313" key="1">
    <source>
        <dbReference type="EMBL" id="TVZ70138.1"/>
    </source>
</evidence>
<organism evidence="1">
    <name type="scientific">Serratia fonticola</name>
    <dbReference type="NCBI Taxonomy" id="47917"/>
    <lineage>
        <taxon>Bacteria</taxon>
        <taxon>Pseudomonadati</taxon>
        <taxon>Pseudomonadota</taxon>
        <taxon>Gammaproteobacteria</taxon>
        <taxon>Enterobacterales</taxon>
        <taxon>Yersiniaceae</taxon>
        <taxon>Serratia</taxon>
    </lineage>
</organism>
<comment type="caution">
    <text evidence="1">The sequence shown here is derived from an EMBL/GenBank/DDBJ whole genome shotgun (WGS) entry which is preliminary data.</text>
</comment>
<dbReference type="OrthoDB" id="2661796at2"/>
<protein>
    <recommendedName>
        <fullName evidence="2">Protein rhiA</fullName>
    </recommendedName>
</protein>
<gene>
    <name evidence="1" type="ORF">FHU10_2693</name>
</gene>
<reference evidence="1" key="2">
    <citation type="submission" date="2019-08" db="EMBL/GenBank/DDBJ databases">
        <title>Investigation of anaerobic lignin degradation for improved lignocellulosic biofuels.</title>
        <authorList>
            <person name="Deangelis K.PhD."/>
        </authorList>
    </citation>
    <scope>NUCLEOTIDE SEQUENCE [LARGE SCALE GENOMIC DNA]</scope>
    <source>
        <strain evidence="1">128R</strain>
    </source>
</reference>
<dbReference type="AlphaFoldDB" id="A0A542BUS4"/>
<accession>A0A542BUS4</accession>
<evidence type="ECO:0008006" key="2">
    <source>
        <dbReference type="Google" id="ProtNLM"/>
    </source>
</evidence>
<name>A0A542BUS4_SERFO</name>
<sequence length="203" mass="22427">MTQYSVTFKNNSSNFGSACIYQTLPDVDDPRIMSLAWFSKAAHPDTKVVFDWNIDYSFVWDETGQLIPGVKFDASQTLAADLKTKNQVTLKYENGAFLFDELGQGSRNGTLYIAHDNSLPLNVASVGVGMSGAGIFVVQAQPNLNVNFTPHPKYWITFGNYIPGQVLDISDITDAQELAFPPNVYNLNAELKMDNSWAVTSIV</sequence>
<reference evidence="1" key="1">
    <citation type="submission" date="2019-06" db="EMBL/GenBank/DDBJ databases">
        <authorList>
            <person name="Deangelis K."/>
            <person name="Huntemann M."/>
            <person name="Clum A."/>
            <person name="Pillay M."/>
            <person name="Palaniappan K."/>
            <person name="Varghese N."/>
            <person name="Mikhailova N."/>
            <person name="Stamatis D."/>
            <person name="Reddy T."/>
            <person name="Daum C."/>
            <person name="Shapiro N."/>
            <person name="Ivanova N."/>
            <person name="Kyrpides N."/>
            <person name="Woyke T."/>
        </authorList>
    </citation>
    <scope>NUCLEOTIDE SEQUENCE [LARGE SCALE GENOMIC DNA]</scope>
    <source>
        <strain evidence="1">128R</strain>
    </source>
</reference>